<keyword evidence="4" id="KW-1185">Reference proteome</keyword>
<organism evidence="3 4">
    <name type="scientific">Mytilus coruscus</name>
    <name type="common">Sea mussel</name>
    <dbReference type="NCBI Taxonomy" id="42192"/>
    <lineage>
        <taxon>Eukaryota</taxon>
        <taxon>Metazoa</taxon>
        <taxon>Spiralia</taxon>
        <taxon>Lophotrochozoa</taxon>
        <taxon>Mollusca</taxon>
        <taxon>Bivalvia</taxon>
        <taxon>Autobranchia</taxon>
        <taxon>Pteriomorphia</taxon>
        <taxon>Mytilida</taxon>
        <taxon>Mytiloidea</taxon>
        <taxon>Mytilidae</taxon>
        <taxon>Mytilinae</taxon>
        <taxon>Mytilus</taxon>
    </lineage>
</organism>
<dbReference type="InterPro" id="IPR000315">
    <property type="entry name" value="Znf_B-box"/>
</dbReference>
<keyword evidence="1" id="KW-0862">Zinc</keyword>
<keyword evidence="1" id="KW-0479">Metal-binding</keyword>
<gene>
    <name evidence="3" type="ORF">MCOR_23653</name>
</gene>
<dbReference type="InterPro" id="IPR010620">
    <property type="entry name" value="SBBP_repeat"/>
</dbReference>
<dbReference type="Gene3D" id="2.120.10.30">
    <property type="entry name" value="TolB, C-terminal domain"/>
    <property type="match status" value="1"/>
</dbReference>
<dbReference type="PROSITE" id="PS50119">
    <property type="entry name" value="ZF_BBOX"/>
    <property type="match status" value="1"/>
</dbReference>
<name>A0A6J8C1C3_MYTCO</name>
<protein>
    <recommendedName>
        <fullName evidence="2">B box-type domain-containing protein</fullName>
    </recommendedName>
</protein>
<dbReference type="Pfam" id="PF06739">
    <property type="entry name" value="SBBP"/>
    <property type="match status" value="1"/>
</dbReference>
<feature type="domain" description="B box-type" evidence="2">
    <location>
        <begin position="3"/>
        <end position="53"/>
    </location>
</feature>
<dbReference type="Proteomes" id="UP000507470">
    <property type="component" value="Unassembled WGS sequence"/>
</dbReference>
<sequence length="299" mass="33462">MATSIPLCGAYELQHIRKPSIVWCTDCEEGLCSECQNYHSVSKPSRNHNTLSINEYQELPSDVQQITQNCGKHDEKKAFTYYGLNIVKVFNIGGSKDFEVKKPPYVFDVAYIIEDNTLVVTSGDSERLGITIINIQNKNIKQEIPVDSYCYGIAVKDIQLICSAAGIQLIDPYNNATNEIVCEQLPKYCYVAHFGDKMYHTNNKTESVICYEQQGTVQWTFKNKSVLKNPCGISVDNDGNVYVVGNTSNNVVVISPDGKQHKKLLTASDGLSKPYSLDFCRSTNRLLVANRGYKAMVLL</sequence>
<proteinExistence type="predicted"/>
<evidence type="ECO:0000313" key="4">
    <source>
        <dbReference type="Proteomes" id="UP000507470"/>
    </source>
</evidence>
<accession>A0A6J8C1C3</accession>
<reference evidence="3 4" key="1">
    <citation type="submission" date="2020-06" db="EMBL/GenBank/DDBJ databases">
        <authorList>
            <person name="Li R."/>
            <person name="Bekaert M."/>
        </authorList>
    </citation>
    <scope>NUCLEOTIDE SEQUENCE [LARGE SCALE GENOMIC DNA]</scope>
    <source>
        <strain evidence="4">wild</strain>
    </source>
</reference>
<evidence type="ECO:0000259" key="2">
    <source>
        <dbReference type="PROSITE" id="PS50119"/>
    </source>
</evidence>
<evidence type="ECO:0000313" key="3">
    <source>
        <dbReference type="EMBL" id="CAC5388387.1"/>
    </source>
</evidence>
<keyword evidence="1" id="KW-0863">Zinc-finger</keyword>
<dbReference type="AlphaFoldDB" id="A0A6J8C1C3"/>
<dbReference type="EMBL" id="CACVKT020004159">
    <property type="protein sequence ID" value="CAC5388387.1"/>
    <property type="molecule type" value="Genomic_DNA"/>
</dbReference>
<dbReference type="GO" id="GO:0008270">
    <property type="term" value="F:zinc ion binding"/>
    <property type="evidence" value="ECO:0007669"/>
    <property type="project" value="UniProtKB-KW"/>
</dbReference>
<evidence type="ECO:0000256" key="1">
    <source>
        <dbReference type="PROSITE-ProRule" id="PRU00024"/>
    </source>
</evidence>
<dbReference type="CDD" id="cd19757">
    <property type="entry name" value="Bbox1"/>
    <property type="match status" value="1"/>
</dbReference>
<dbReference type="InterPro" id="IPR011042">
    <property type="entry name" value="6-blade_b-propeller_TolB-like"/>
</dbReference>
<dbReference type="SUPFAM" id="SSF101898">
    <property type="entry name" value="NHL repeat"/>
    <property type="match status" value="1"/>
</dbReference>